<reference evidence="3" key="1">
    <citation type="journal article" date="2019" name="Int. J. Syst. Evol. Microbiol.">
        <title>The Global Catalogue of Microorganisms (GCM) 10K type strain sequencing project: providing services to taxonomists for standard genome sequencing and annotation.</title>
        <authorList>
            <consortium name="The Broad Institute Genomics Platform"/>
            <consortium name="The Broad Institute Genome Sequencing Center for Infectious Disease"/>
            <person name="Wu L."/>
            <person name="Ma J."/>
        </authorList>
    </citation>
    <scope>NUCLEOTIDE SEQUENCE [LARGE SCALE GENOMIC DNA]</scope>
    <source>
        <strain evidence="3">CCUG 37865</strain>
    </source>
</reference>
<comment type="caution">
    <text evidence="2">The sequence shown here is derived from an EMBL/GenBank/DDBJ whole genome shotgun (WGS) entry which is preliminary data.</text>
</comment>
<accession>A0ABV8WPL8</accession>
<dbReference type="SUPFAM" id="SSF56601">
    <property type="entry name" value="beta-lactamase/transpeptidase-like"/>
    <property type="match status" value="1"/>
</dbReference>
<dbReference type="PANTHER" id="PTHR43283">
    <property type="entry name" value="BETA-LACTAMASE-RELATED"/>
    <property type="match status" value="1"/>
</dbReference>
<evidence type="ECO:0000313" key="2">
    <source>
        <dbReference type="EMBL" id="MFC4401796.1"/>
    </source>
</evidence>
<dbReference type="RefSeq" id="WP_390248741.1">
    <property type="nucleotide sequence ID" value="NZ_JBHSDT010000002.1"/>
</dbReference>
<name>A0ABV8WPL8_9BACI</name>
<dbReference type="InterPro" id="IPR001466">
    <property type="entry name" value="Beta-lactam-related"/>
</dbReference>
<proteinExistence type="predicted"/>
<dbReference type="InterPro" id="IPR012338">
    <property type="entry name" value="Beta-lactam/transpept-like"/>
</dbReference>
<feature type="domain" description="Beta-lactamase-related" evidence="1">
    <location>
        <begin position="7"/>
        <end position="369"/>
    </location>
</feature>
<dbReference type="GO" id="GO:0016787">
    <property type="term" value="F:hydrolase activity"/>
    <property type="evidence" value="ECO:0007669"/>
    <property type="project" value="UniProtKB-KW"/>
</dbReference>
<dbReference type="EMBL" id="JBHSDT010000002">
    <property type="protein sequence ID" value="MFC4401796.1"/>
    <property type="molecule type" value="Genomic_DNA"/>
</dbReference>
<dbReference type="PANTHER" id="PTHR43283:SF3">
    <property type="entry name" value="BETA-LACTAMASE FAMILY PROTEIN (AFU_ORTHOLOGUE AFUA_5G07500)"/>
    <property type="match status" value="1"/>
</dbReference>
<dbReference type="EC" id="3.-.-.-" evidence="2"/>
<keyword evidence="3" id="KW-1185">Reference proteome</keyword>
<keyword evidence="2" id="KW-0378">Hydrolase</keyword>
<evidence type="ECO:0000313" key="3">
    <source>
        <dbReference type="Proteomes" id="UP001595882"/>
    </source>
</evidence>
<gene>
    <name evidence="2" type="ORF">ACFOY7_01625</name>
</gene>
<dbReference type="InterPro" id="IPR050789">
    <property type="entry name" value="Diverse_Enzym_Activities"/>
</dbReference>
<organism evidence="2 3">
    <name type="scientific">Gracilibacillus xinjiangensis</name>
    <dbReference type="NCBI Taxonomy" id="1193282"/>
    <lineage>
        <taxon>Bacteria</taxon>
        <taxon>Bacillati</taxon>
        <taxon>Bacillota</taxon>
        <taxon>Bacilli</taxon>
        <taxon>Bacillales</taxon>
        <taxon>Bacillaceae</taxon>
        <taxon>Gracilibacillus</taxon>
    </lineage>
</organism>
<sequence>MRETRLDELLHHFVENGPSGAALSVMKSSQTVYENYVGYANKEEGILIDSNTIYRIFSMTKIVTCVAALQLLEQGKLLLTDPIAEYLPEFKEMEVYHSGSGINLKTSTAKKPILVKDLFKMTSGLTYGGNGTEVERLTSMVMREVSQLEEKAGESLLQQFSRRLAGLPLEFEPGTHWKYGLSHDVLGALIEVVTGMSFGQYLSTYIFNPLQMEDTFFQVPDSKKHRLARLYDRNEDGTLTHNTMLAKHAEPIAIIESGGAGLFSTLADYQKFAHCLAMGGELGDCRLLSKYSIQLLAQNHLNEKLLPELGWSYENGYGYGLGVRVMLDQTLGGSNSEIGEFGWSGLAGTYVLIDPKNQLSAVYMQQMLPNLETYHQPRIRNVVYGLIE</sequence>
<evidence type="ECO:0000259" key="1">
    <source>
        <dbReference type="Pfam" id="PF00144"/>
    </source>
</evidence>
<dbReference type="Pfam" id="PF00144">
    <property type="entry name" value="Beta-lactamase"/>
    <property type="match status" value="1"/>
</dbReference>
<protein>
    <submittedName>
        <fullName evidence="2">Serine hydrolase domain-containing protein</fullName>
        <ecNumber evidence="2">3.-.-.-</ecNumber>
    </submittedName>
</protein>
<dbReference type="Gene3D" id="3.40.710.10">
    <property type="entry name" value="DD-peptidase/beta-lactamase superfamily"/>
    <property type="match status" value="1"/>
</dbReference>
<dbReference type="Proteomes" id="UP001595882">
    <property type="component" value="Unassembled WGS sequence"/>
</dbReference>